<name>A0A5N0YSD9_9ENTE</name>
<comment type="caution">
    <text evidence="1">The sequence shown here is derived from an EMBL/GenBank/DDBJ whole genome shotgun (WGS) entry which is preliminary data.</text>
</comment>
<accession>A0A5N0YSD9</accession>
<gene>
    <name evidence="1" type="ORF">F6X95_07035</name>
</gene>
<proteinExistence type="predicted"/>
<dbReference type="Proteomes" id="UP000326078">
    <property type="component" value="Unassembled WGS sequence"/>
</dbReference>
<evidence type="ECO:0000313" key="1">
    <source>
        <dbReference type="EMBL" id="KAA9205777.1"/>
    </source>
</evidence>
<organism evidence="1 2">
    <name type="scientific">Enterococcus durans</name>
    <dbReference type="NCBI Taxonomy" id="53345"/>
    <lineage>
        <taxon>Bacteria</taxon>
        <taxon>Bacillati</taxon>
        <taxon>Bacillota</taxon>
        <taxon>Bacilli</taxon>
        <taxon>Lactobacillales</taxon>
        <taxon>Enterococcaceae</taxon>
        <taxon>Enterococcus</taxon>
    </lineage>
</organism>
<sequence length="122" mass="15232">MRDVQERIELMAEEIFELEMSEHEDKFWNDLSKKGLTSEHIDLPTVFERNYVVFYRQLEDYWKDRVSKYKDDMQVEYGCMSLREYRSYLMKRFRQILDLRYEELLRETWEEYGWSLGIEEGK</sequence>
<reference evidence="1 2" key="1">
    <citation type="submission" date="2019-09" db="EMBL/GenBank/DDBJ databases">
        <title>Vancomyinc resistant enterococci isolated from farm animals in Switzerland.</title>
        <authorList>
            <person name="Stevens M.J.A."/>
            <person name="Stephan R."/>
            <person name="Morach M."/>
            <person name="Nuesch-Inderbinen M."/>
        </authorList>
    </citation>
    <scope>NUCLEOTIDE SEQUENCE [LARGE SCALE GENOMIC DNA]</scope>
    <source>
        <strain evidence="1 2">GH27</strain>
    </source>
</reference>
<dbReference type="EMBL" id="VYUT01000008">
    <property type="protein sequence ID" value="KAA9205777.1"/>
    <property type="molecule type" value="Genomic_DNA"/>
</dbReference>
<dbReference type="AlphaFoldDB" id="A0A5N0YSD9"/>
<protein>
    <submittedName>
        <fullName evidence="1">Uncharacterized protein</fullName>
    </submittedName>
</protein>
<evidence type="ECO:0000313" key="2">
    <source>
        <dbReference type="Proteomes" id="UP000326078"/>
    </source>
</evidence>